<dbReference type="Gene3D" id="3.90.800.10">
    <property type="entry name" value="Glutamyl-tRNA Synthetase, Domain 3"/>
    <property type="match status" value="1"/>
</dbReference>
<comment type="similarity">
    <text evidence="7">Belongs to the class-I aminoacyl-tRNA synthetase family. GluQ subfamily.</text>
</comment>
<dbReference type="RefSeq" id="WP_237444944.1">
    <property type="nucleotide sequence ID" value="NZ_CAKLPX010000002.1"/>
</dbReference>
<comment type="function">
    <text evidence="7">Catalyzes the tRNA-independent activation of glutamate in presence of ATP and the subsequent transfer of glutamate onto a tRNA(Asp). Glutamate is transferred on the 2-amino-5-(4,5-dihydroxy-2-cyclopenten-1-yl) moiety of the queuosine in the wobble position of the QUC anticodon.</text>
</comment>
<feature type="binding site" evidence="7">
    <location>
        <position position="244"/>
    </location>
    <ligand>
        <name>ATP</name>
        <dbReference type="ChEBI" id="CHEBI:30616"/>
    </ligand>
</feature>
<dbReference type="InterPro" id="IPR000924">
    <property type="entry name" value="Glu/Gln-tRNA-synth"/>
</dbReference>
<name>A0ABN8EJK0_9GAMM</name>
<keyword evidence="6 7" id="KW-0030">Aminoacyl-tRNA synthetase</keyword>
<proteinExistence type="inferred from homology"/>
<keyword evidence="5 7" id="KW-0067">ATP-binding</keyword>
<dbReference type="NCBIfam" id="TIGR03838">
    <property type="entry name" value="queuosine_YadB"/>
    <property type="match status" value="1"/>
</dbReference>
<dbReference type="GO" id="GO:0016874">
    <property type="term" value="F:ligase activity"/>
    <property type="evidence" value="ECO:0007669"/>
    <property type="project" value="UniProtKB-KW"/>
</dbReference>
<feature type="domain" description="Glutamyl/glutaminyl-tRNA synthetase class Ib catalytic" evidence="9">
    <location>
        <begin position="22"/>
        <end position="251"/>
    </location>
</feature>
<feature type="binding site" evidence="7">
    <location>
        <position position="203"/>
    </location>
    <ligand>
        <name>L-glutamate</name>
        <dbReference type="ChEBI" id="CHEBI:29985"/>
    </ligand>
</feature>
<feature type="binding site" evidence="7">
    <location>
        <position position="116"/>
    </location>
    <ligand>
        <name>Zn(2+)</name>
        <dbReference type="ChEBI" id="CHEBI:29105"/>
    </ligand>
</feature>
<sequence>MTNKHSQDNDDSTAVIPPYVGRFAPSPTGPLHMGSLISALASFLDARAHQGEWLIRVEDIDPPREIAGASENIIASLSAHGLHSDRPILFQHSRLDAYQAALQTLQRQQLCFRCQCSRTQLKGSDIYPGHCRYRTIDDSIATATRLLVDQQPVSYCDRIQGPRQQNLAAQLGDFVIARKDGLISYQLAVVVDDAFQGVTHIVRGADLLESTERQIYLGKMLDYPSIDYAHLPVLTNEAGQKLSKQTFAPSLDSGQIINNLLFALSFLNQTLPERPPKTVEQLLEFAIQHWDIDAIAKHCSHYQPLPSLA</sequence>
<dbReference type="NCBIfam" id="NF004314">
    <property type="entry name" value="PRK05710.1-3"/>
    <property type="match status" value="1"/>
</dbReference>
<evidence type="ECO:0000256" key="7">
    <source>
        <dbReference type="HAMAP-Rule" id="MF_01428"/>
    </source>
</evidence>
<dbReference type="Gene3D" id="3.40.50.620">
    <property type="entry name" value="HUPs"/>
    <property type="match status" value="1"/>
</dbReference>
<feature type="short sequence motif" description="'HIGH' region" evidence="7">
    <location>
        <begin position="25"/>
        <end position="35"/>
    </location>
</feature>
<evidence type="ECO:0000256" key="3">
    <source>
        <dbReference type="ARBA" id="ARBA00022741"/>
    </source>
</evidence>
<dbReference type="InterPro" id="IPR049940">
    <property type="entry name" value="GluQ/Sye"/>
</dbReference>
<comment type="caution">
    <text evidence="10">The sequence shown here is derived from an EMBL/GenBank/DDBJ whole genome shotgun (WGS) entry which is preliminary data.</text>
</comment>
<dbReference type="Pfam" id="PF00749">
    <property type="entry name" value="tRNA-synt_1c"/>
    <property type="match status" value="1"/>
</dbReference>
<dbReference type="PRINTS" id="PR00987">
    <property type="entry name" value="TRNASYNTHGLU"/>
</dbReference>
<evidence type="ECO:0000256" key="8">
    <source>
        <dbReference type="RuleBase" id="RU363037"/>
    </source>
</evidence>
<feature type="binding site" evidence="7">
    <location>
        <position position="114"/>
    </location>
    <ligand>
        <name>Zn(2+)</name>
        <dbReference type="ChEBI" id="CHEBI:29105"/>
    </ligand>
</feature>
<comment type="cofactor">
    <cofactor evidence="7">
        <name>Zn(2+)</name>
        <dbReference type="ChEBI" id="CHEBI:29105"/>
    </cofactor>
    <text evidence="7">Binds 1 zinc ion per subunit.</text>
</comment>
<keyword evidence="1 7" id="KW-0436">Ligase</keyword>
<protein>
    <recommendedName>
        <fullName evidence="7">Glutamyl-Q tRNA(Asp) synthetase</fullName>
        <shortName evidence="7">Glu-Q-RSs</shortName>
        <ecNumber evidence="7">6.1.1.-</ecNumber>
    </recommendedName>
</protein>
<reference evidence="10" key="1">
    <citation type="submission" date="2021-12" db="EMBL/GenBank/DDBJ databases">
        <authorList>
            <person name="Rodrigo-Torres L."/>
            <person name="Arahal R. D."/>
            <person name="Lucena T."/>
        </authorList>
    </citation>
    <scope>NUCLEOTIDE SEQUENCE</scope>
    <source>
        <strain evidence="10">CECT 8267</strain>
    </source>
</reference>
<dbReference type="SUPFAM" id="SSF52374">
    <property type="entry name" value="Nucleotidylyl transferase"/>
    <property type="match status" value="1"/>
</dbReference>
<feature type="binding site" evidence="7">
    <location>
        <begin position="22"/>
        <end position="26"/>
    </location>
    <ligand>
        <name>L-glutamate</name>
        <dbReference type="ChEBI" id="CHEBI:29985"/>
    </ligand>
</feature>
<keyword evidence="4 7" id="KW-0862">Zinc</keyword>
<evidence type="ECO:0000313" key="11">
    <source>
        <dbReference type="Proteomes" id="UP000838100"/>
    </source>
</evidence>
<dbReference type="EC" id="6.1.1.-" evidence="7"/>
<dbReference type="Proteomes" id="UP000838100">
    <property type="component" value="Unassembled WGS sequence"/>
</dbReference>
<evidence type="ECO:0000256" key="5">
    <source>
        <dbReference type="ARBA" id="ARBA00022840"/>
    </source>
</evidence>
<dbReference type="PANTHER" id="PTHR43311:SF1">
    <property type="entry name" value="GLUTAMYL-Q TRNA(ASP) SYNTHETASE"/>
    <property type="match status" value="1"/>
</dbReference>
<organism evidence="10 11">
    <name type="scientific">Sinobacterium norvegicum</name>
    <dbReference type="NCBI Taxonomy" id="1641715"/>
    <lineage>
        <taxon>Bacteria</taxon>
        <taxon>Pseudomonadati</taxon>
        <taxon>Pseudomonadota</taxon>
        <taxon>Gammaproteobacteria</taxon>
        <taxon>Cellvibrionales</taxon>
        <taxon>Spongiibacteraceae</taxon>
        <taxon>Sinobacterium</taxon>
    </lineage>
</organism>
<feature type="binding site" evidence="7">
    <location>
        <position position="131"/>
    </location>
    <ligand>
        <name>Zn(2+)</name>
        <dbReference type="ChEBI" id="CHEBI:29105"/>
    </ligand>
</feature>
<feature type="binding site" evidence="7">
    <location>
        <position position="58"/>
    </location>
    <ligand>
        <name>L-glutamate</name>
        <dbReference type="ChEBI" id="CHEBI:29985"/>
    </ligand>
</feature>
<dbReference type="EMBL" id="CAKLPX010000002">
    <property type="protein sequence ID" value="CAH0992254.1"/>
    <property type="molecule type" value="Genomic_DNA"/>
</dbReference>
<dbReference type="HAMAP" id="MF_01428">
    <property type="entry name" value="Glu_Q_tRNA_synth"/>
    <property type="match status" value="1"/>
</dbReference>
<evidence type="ECO:0000256" key="1">
    <source>
        <dbReference type="ARBA" id="ARBA00022598"/>
    </source>
</evidence>
<evidence type="ECO:0000256" key="2">
    <source>
        <dbReference type="ARBA" id="ARBA00022723"/>
    </source>
</evidence>
<keyword evidence="11" id="KW-1185">Reference proteome</keyword>
<keyword evidence="2 7" id="KW-0479">Metal-binding</keyword>
<feature type="short sequence motif" description="'KMSKS' region" evidence="7">
    <location>
        <begin position="241"/>
        <end position="245"/>
    </location>
</feature>
<dbReference type="InterPro" id="IPR020058">
    <property type="entry name" value="Glu/Gln-tRNA-synth_Ib_cat-dom"/>
</dbReference>
<evidence type="ECO:0000256" key="4">
    <source>
        <dbReference type="ARBA" id="ARBA00022833"/>
    </source>
</evidence>
<dbReference type="InterPro" id="IPR022380">
    <property type="entry name" value="Glu-Q_tRNA(Asp)_Synthase"/>
</dbReference>
<dbReference type="PANTHER" id="PTHR43311">
    <property type="entry name" value="GLUTAMATE--TRNA LIGASE"/>
    <property type="match status" value="1"/>
</dbReference>
<keyword evidence="8" id="KW-0648">Protein biosynthesis</keyword>
<dbReference type="InterPro" id="IPR014729">
    <property type="entry name" value="Rossmann-like_a/b/a_fold"/>
</dbReference>
<evidence type="ECO:0000259" key="9">
    <source>
        <dbReference type="Pfam" id="PF00749"/>
    </source>
</evidence>
<feature type="binding site" evidence="7">
    <location>
        <position position="127"/>
    </location>
    <ligand>
        <name>Zn(2+)</name>
        <dbReference type="ChEBI" id="CHEBI:29105"/>
    </ligand>
</feature>
<feature type="binding site" evidence="7">
    <location>
        <position position="185"/>
    </location>
    <ligand>
        <name>L-glutamate</name>
        <dbReference type="ChEBI" id="CHEBI:29985"/>
    </ligand>
</feature>
<evidence type="ECO:0000313" key="10">
    <source>
        <dbReference type="EMBL" id="CAH0992254.1"/>
    </source>
</evidence>
<gene>
    <name evidence="7 10" type="primary">gluQ</name>
    <name evidence="10" type="ORF">SIN8267_02373</name>
</gene>
<keyword evidence="3 7" id="KW-0547">Nucleotide-binding</keyword>
<accession>A0ABN8EJK0</accession>
<evidence type="ECO:0000256" key="6">
    <source>
        <dbReference type="ARBA" id="ARBA00023146"/>
    </source>
</evidence>